<feature type="non-terminal residue" evidence="1">
    <location>
        <position position="1"/>
    </location>
</feature>
<organism evidence="1 2">
    <name type="scientific">Linnemannia exigua</name>
    <dbReference type="NCBI Taxonomy" id="604196"/>
    <lineage>
        <taxon>Eukaryota</taxon>
        <taxon>Fungi</taxon>
        <taxon>Fungi incertae sedis</taxon>
        <taxon>Mucoromycota</taxon>
        <taxon>Mortierellomycotina</taxon>
        <taxon>Mortierellomycetes</taxon>
        <taxon>Mortierellales</taxon>
        <taxon>Mortierellaceae</taxon>
        <taxon>Linnemannia</taxon>
    </lineage>
</organism>
<reference evidence="1" key="1">
    <citation type="journal article" date="2020" name="Fungal Divers.">
        <title>Resolving the Mortierellaceae phylogeny through synthesis of multi-gene phylogenetics and phylogenomics.</title>
        <authorList>
            <person name="Vandepol N."/>
            <person name="Liber J."/>
            <person name="Desiro A."/>
            <person name="Na H."/>
            <person name="Kennedy M."/>
            <person name="Barry K."/>
            <person name="Grigoriev I.V."/>
            <person name="Miller A.N."/>
            <person name="O'Donnell K."/>
            <person name="Stajich J.E."/>
            <person name="Bonito G."/>
        </authorList>
    </citation>
    <scope>NUCLEOTIDE SEQUENCE</scope>
    <source>
        <strain evidence="1">NRRL 28262</strain>
    </source>
</reference>
<dbReference type="EMBL" id="JAAAIL010000176">
    <property type="protein sequence ID" value="KAG0278703.1"/>
    <property type="molecule type" value="Genomic_DNA"/>
</dbReference>
<evidence type="ECO:0000313" key="1">
    <source>
        <dbReference type="EMBL" id="KAG0278703.1"/>
    </source>
</evidence>
<proteinExistence type="predicted"/>
<dbReference type="AlphaFoldDB" id="A0AAD4HAE3"/>
<evidence type="ECO:0000313" key="2">
    <source>
        <dbReference type="Proteomes" id="UP001194580"/>
    </source>
</evidence>
<protein>
    <submittedName>
        <fullName evidence="1">Uncharacterized protein</fullName>
    </submittedName>
</protein>
<keyword evidence="2" id="KW-1185">Reference proteome</keyword>
<sequence length="133" mass="15178">VSIDTPEVTEQGVLLADPKSTYCAFPFRYLQGGINNLKFEFEEYDFSTIPGGINFLANFEKLKSFIQSSVESNMLIPAKENFANYTATLLAFKRGFRDLRKYVDVKEAVRGVIDGILTLERYTFEYKMCIENG</sequence>
<gene>
    <name evidence="1" type="ORF">BGZ95_003339</name>
</gene>
<dbReference type="Proteomes" id="UP001194580">
    <property type="component" value="Unassembled WGS sequence"/>
</dbReference>
<comment type="caution">
    <text evidence="1">The sequence shown here is derived from an EMBL/GenBank/DDBJ whole genome shotgun (WGS) entry which is preliminary data.</text>
</comment>
<accession>A0AAD4HAE3</accession>
<name>A0AAD4HAE3_9FUNG</name>